<sequence length="288" mass="32241">MTNFELPIPDGTGIYTFPDDLLTAHDAWQKQLAQTPKEPLILRAPHDGTEYLIAERSPTGRPVIVIEPHHDDVTLSAAGLFLKAPRPLTVVTVFTKSSSVHPALEEIYPTIEVVSELRALEATQAFRPLAALHIQLDHKDADPPYRPYTPAALEAVLADLERIVAEHPDAELLAPAGVTRHPDHLLVHDAARRLGCRWFFEDLAYWPTYALSTDDQHLFQLRAGSQLVPELADITEVLLDKQTLLHLHASQMHPARARYRTARHAWTTGHALGPGRFAERYFRTKEAA</sequence>
<dbReference type="AlphaFoldDB" id="A0A841FXE1"/>
<dbReference type="Gene3D" id="3.40.50.10320">
    <property type="entry name" value="LmbE-like"/>
    <property type="match status" value="1"/>
</dbReference>
<dbReference type="Proteomes" id="UP000548476">
    <property type="component" value="Unassembled WGS sequence"/>
</dbReference>
<proteinExistence type="predicted"/>
<gene>
    <name evidence="2" type="ORF">HNR73_006082</name>
</gene>
<dbReference type="InterPro" id="IPR024078">
    <property type="entry name" value="LmbE-like_dom_sf"/>
</dbReference>
<name>A0A841FXE1_9ACTN</name>
<protein>
    <submittedName>
        <fullName evidence="2">LmbE family N-acetylglucosaminyl deacetylase</fullName>
    </submittedName>
</protein>
<reference evidence="2 3" key="1">
    <citation type="submission" date="2020-08" db="EMBL/GenBank/DDBJ databases">
        <title>Genomic Encyclopedia of Type Strains, Phase IV (KMG-IV): sequencing the most valuable type-strain genomes for metagenomic binning, comparative biology and taxonomic classification.</title>
        <authorList>
            <person name="Goeker M."/>
        </authorList>
    </citation>
    <scope>NUCLEOTIDE SEQUENCE [LARGE SCALE GENOMIC DNA]</scope>
    <source>
        <strain evidence="2 3">YIM 65646</strain>
    </source>
</reference>
<dbReference type="RefSeq" id="WP_184790992.1">
    <property type="nucleotide sequence ID" value="NZ_BONT01000047.1"/>
</dbReference>
<dbReference type="EMBL" id="JACHGT010000015">
    <property type="protein sequence ID" value="MBB6038202.1"/>
    <property type="molecule type" value="Genomic_DNA"/>
</dbReference>
<accession>A0A841FXE1</accession>
<keyword evidence="1" id="KW-0862">Zinc</keyword>
<dbReference type="GO" id="GO:0016137">
    <property type="term" value="P:glycoside metabolic process"/>
    <property type="evidence" value="ECO:0007669"/>
    <property type="project" value="UniProtKB-ARBA"/>
</dbReference>
<dbReference type="SUPFAM" id="SSF102588">
    <property type="entry name" value="LmbE-like"/>
    <property type="match status" value="1"/>
</dbReference>
<evidence type="ECO:0000256" key="1">
    <source>
        <dbReference type="ARBA" id="ARBA00022833"/>
    </source>
</evidence>
<evidence type="ECO:0000313" key="3">
    <source>
        <dbReference type="Proteomes" id="UP000548476"/>
    </source>
</evidence>
<keyword evidence="3" id="KW-1185">Reference proteome</keyword>
<organism evidence="2 3">
    <name type="scientific">Phytomonospora endophytica</name>
    <dbReference type="NCBI Taxonomy" id="714109"/>
    <lineage>
        <taxon>Bacteria</taxon>
        <taxon>Bacillati</taxon>
        <taxon>Actinomycetota</taxon>
        <taxon>Actinomycetes</taxon>
        <taxon>Micromonosporales</taxon>
        <taxon>Micromonosporaceae</taxon>
        <taxon>Phytomonospora</taxon>
    </lineage>
</organism>
<dbReference type="InterPro" id="IPR003737">
    <property type="entry name" value="GlcNAc_PI_deacetylase-related"/>
</dbReference>
<comment type="caution">
    <text evidence="2">The sequence shown here is derived from an EMBL/GenBank/DDBJ whole genome shotgun (WGS) entry which is preliminary data.</text>
</comment>
<dbReference type="Pfam" id="PF02585">
    <property type="entry name" value="PIG-L"/>
    <property type="match status" value="1"/>
</dbReference>
<evidence type="ECO:0000313" key="2">
    <source>
        <dbReference type="EMBL" id="MBB6038202.1"/>
    </source>
</evidence>